<evidence type="ECO:0000313" key="2">
    <source>
        <dbReference type="Proteomes" id="UP001500518"/>
    </source>
</evidence>
<organism evidence="1 2">
    <name type="scientific">Erythrobacter westpacificensis</name>
    <dbReference type="NCBI Taxonomy" id="1055231"/>
    <lineage>
        <taxon>Bacteria</taxon>
        <taxon>Pseudomonadati</taxon>
        <taxon>Pseudomonadota</taxon>
        <taxon>Alphaproteobacteria</taxon>
        <taxon>Sphingomonadales</taxon>
        <taxon>Erythrobacteraceae</taxon>
        <taxon>Erythrobacter/Porphyrobacter group</taxon>
        <taxon>Erythrobacter</taxon>
    </lineage>
</organism>
<dbReference type="RefSeq" id="WP_346032770.1">
    <property type="nucleotide sequence ID" value="NZ_BAABHV010000010.1"/>
</dbReference>
<keyword evidence="2" id="KW-1185">Reference proteome</keyword>
<comment type="caution">
    <text evidence="1">The sequence shown here is derived from an EMBL/GenBank/DDBJ whole genome shotgun (WGS) entry which is preliminary data.</text>
</comment>
<name>A0ABP9KDP6_9SPHN</name>
<dbReference type="EMBL" id="BAABHV010000010">
    <property type="protein sequence ID" value="GAA5054732.1"/>
    <property type="molecule type" value="Genomic_DNA"/>
</dbReference>
<proteinExistence type="predicted"/>
<reference evidence="2" key="1">
    <citation type="journal article" date="2019" name="Int. J. Syst. Evol. Microbiol.">
        <title>The Global Catalogue of Microorganisms (GCM) 10K type strain sequencing project: providing services to taxonomists for standard genome sequencing and annotation.</title>
        <authorList>
            <consortium name="The Broad Institute Genomics Platform"/>
            <consortium name="The Broad Institute Genome Sequencing Center for Infectious Disease"/>
            <person name="Wu L."/>
            <person name="Ma J."/>
        </authorList>
    </citation>
    <scope>NUCLEOTIDE SEQUENCE [LARGE SCALE GENOMIC DNA]</scope>
    <source>
        <strain evidence="2">JCM 18014</strain>
    </source>
</reference>
<protein>
    <recommendedName>
        <fullName evidence="3">2-hydroxyacyl-CoA dehydratase</fullName>
    </recommendedName>
</protein>
<sequence length="292" mass="32068">MIAIAGPNLPIDLLAATGRFRGVLAFEPDRATPRASGWLESKFAPWARPLLETWAEGKYDDLDHVLFSRADDTSQRLYYYICELQRRGQLGGPQPLILDVCKIPRDTSRRRTVAKLRELADRLGVDSSALGEAIARTNEEKRSSTDKGGSPVCLLAGTPPPDGRLHEVIEAEGFAPAGSTLTQEWLDPGPLVDGDNRDPFAALGEQLHTRPRGPRSFADAESLLAKSLHTSQASAAILWRIEEDEAQCWHLPAEREALEAAGIPSLVMTRRDWLANDGAREEIAAFLEGVTR</sequence>
<dbReference type="Gene3D" id="3.40.50.11900">
    <property type="match status" value="1"/>
</dbReference>
<dbReference type="Proteomes" id="UP001500518">
    <property type="component" value="Unassembled WGS sequence"/>
</dbReference>
<evidence type="ECO:0000313" key="1">
    <source>
        <dbReference type="EMBL" id="GAA5054732.1"/>
    </source>
</evidence>
<evidence type="ECO:0008006" key="3">
    <source>
        <dbReference type="Google" id="ProtNLM"/>
    </source>
</evidence>
<gene>
    <name evidence="1" type="ORF">GCM10023208_17880</name>
</gene>
<dbReference type="Gene3D" id="3.40.50.11890">
    <property type="match status" value="1"/>
</dbReference>
<accession>A0ABP9KDP6</accession>